<dbReference type="SUPFAM" id="SSF50129">
    <property type="entry name" value="GroES-like"/>
    <property type="match status" value="1"/>
</dbReference>
<evidence type="ECO:0000313" key="3">
    <source>
        <dbReference type="EMBL" id="MEB3959013.1"/>
    </source>
</evidence>
<evidence type="ECO:0000259" key="2">
    <source>
        <dbReference type="SMART" id="SM00829"/>
    </source>
</evidence>
<name>A0ABU6C2S4_9ACTN</name>
<dbReference type="InterPro" id="IPR045010">
    <property type="entry name" value="MDR_fam"/>
</dbReference>
<dbReference type="Proteomes" id="UP001352223">
    <property type="component" value="Unassembled WGS sequence"/>
</dbReference>
<dbReference type="Pfam" id="PF00107">
    <property type="entry name" value="ADH_zinc_N"/>
    <property type="match status" value="1"/>
</dbReference>
<dbReference type="InterPro" id="IPR011032">
    <property type="entry name" value="GroES-like_sf"/>
</dbReference>
<reference evidence="3 4" key="1">
    <citation type="submission" date="2022-10" db="EMBL/GenBank/DDBJ databases">
        <authorList>
            <person name="Xie J."/>
            <person name="Shen N."/>
        </authorList>
    </citation>
    <scope>NUCLEOTIDE SEQUENCE [LARGE SCALE GENOMIC DNA]</scope>
    <source>
        <strain evidence="3 4">DSM 41681</strain>
    </source>
</reference>
<dbReference type="SUPFAM" id="SSF51735">
    <property type="entry name" value="NAD(P)-binding Rossmann-fold domains"/>
    <property type="match status" value="1"/>
</dbReference>
<accession>A0ABU6C2S4</accession>
<gene>
    <name evidence="3" type="ORF">OKJ48_01885</name>
</gene>
<sequence length="351" mass="36018">MTTPTRTPAAIPRTSREIRLASRPTGAPGAENFDLVHADIPADLADGEILVRNDWMSVDPYMRGRMTDVPSYIPPFQLGVALEGSAVGEVVASRAPAVPAGATVSHFAGWREYAALDAAAVSVVDTALAPAEAYLGALGTTGLTAYAAVTEVAPVQEGHVVFVSAAAGAVGSVAGQLARRLGAARVIGSAGGPAKTAKLLDDFGFDAALDYKAAPIAEQLAKAAPEGIDIYLDHVGGDHLEAAVAAARPGARFALIGAISAYNATAPVPGPTNLFQAYTKELSLRGMLVNSYFSLFPDWIKQGAAWLADGTLHTEQTVVHGLDHAPAAFLGVLSGANTGKMLVRLDSGGAK</sequence>
<evidence type="ECO:0000256" key="1">
    <source>
        <dbReference type="ARBA" id="ARBA00023002"/>
    </source>
</evidence>
<dbReference type="InterPro" id="IPR013149">
    <property type="entry name" value="ADH-like_C"/>
</dbReference>
<dbReference type="SMART" id="SM00829">
    <property type="entry name" value="PKS_ER"/>
    <property type="match status" value="1"/>
</dbReference>
<dbReference type="PANTHER" id="PTHR43205">
    <property type="entry name" value="PROSTAGLANDIN REDUCTASE"/>
    <property type="match status" value="1"/>
</dbReference>
<dbReference type="InterPro" id="IPR036291">
    <property type="entry name" value="NAD(P)-bd_dom_sf"/>
</dbReference>
<dbReference type="RefSeq" id="WP_324765990.1">
    <property type="nucleotide sequence ID" value="NZ_BAAATS010000002.1"/>
</dbReference>
<dbReference type="Gene3D" id="3.40.50.720">
    <property type="entry name" value="NAD(P)-binding Rossmann-like Domain"/>
    <property type="match status" value="1"/>
</dbReference>
<evidence type="ECO:0000313" key="4">
    <source>
        <dbReference type="Proteomes" id="UP001352223"/>
    </source>
</evidence>
<keyword evidence="4" id="KW-1185">Reference proteome</keyword>
<feature type="domain" description="Enoyl reductase (ER)" evidence="2">
    <location>
        <begin position="29"/>
        <end position="343"/>
    </location>
</feature>
<dbReference type="Gene3D" id="3.90.180.10">
    <property type="entry name" value="Medium-chain alcohol dehydrogenases, catalytic domain"/>
    <property type="match status" value="1"/>
</dbReference>
<proteinExistence type="predicted"/>
<dbReference type="CDD" id="cd05288">
    <property type="entry name" value="PGDH"/>
    <property type="match status" value="1"/>
</dbReference>
<dbReference type="InterPro" id="IPR020843">
    <property type="entry name" value="ER"/>
</dbReference>
<keyword evidence="1" id="KW-0560">Oxidoreductase</keyword>
<comment type="caution">
    <text evidence="3">The sequence shown here is derived from an EMBL/GenBank/DDBJ whole genome shotgun (WGS) entry which is preliminary data.</text>
</comment>
<protein>
    <submittedName>
        <fullName evidence="3">NADP-dependent oxidoreductase</fullName>
    </submittedName>
</protein>
<dbReference type="InterPro" id="IPR041694">
    <property type="entry name" value="ADH_N_2"/>
</dbReference>
<dbReference type="PANTHER" id="PTHR43205:SF7">
    <property type="entry name" value="PROSTAGLANDIN REDUCTASE 1"/>
    <property type="match status" value="1"/>
</dbReference>
<dbReference type="EMBL" id="JAOZYB010000002">
    <property type="protein sequence ID" value="MEB3959013.1"/>
    <property type="molecule type" value="Genomic_DNA"/>
</dbReference>
<organism evidence="3 4">
    <name type="scientific">Streptomyces kunmingensis</name>
    <dbReference type="NCBI Taxonomy" id="68225"/>
    <lineage>
        <taxon>Bacteria</taxon>
        <taxon>Bacillati</taxon>
        <taxon>Actinomycetota</taxon>
        <taxon>Actinomycetes</taxon>
        <taxon>Kitasatosporales</taxon>
        <taxon>Streptomycetaceae</taxon>
        <taxon>Streptomyces</taxon>
    </lineage>
</organism>
<dbReference type="Pfam" id="PF16884">
    <property type="entry name" value="ADH_N_2"/>
    <property type="match status" value="1"/>
</dbReference>